<reference evidence="3" key="1">
    <citation type="journal article" date="2023" name="Mol. Phylogenet. Evol.">
        <title>Genome-scale phylogeny and comparative genomics of the fungal order Sordariales.</title>
        <authorList>
            <person name="Hensen N."/>
            <person name="Bonometti L."/>
            <person name="Westerberg I."/>
            <person name="Brannstrom I.O."/>
            <person name="Guillou S."/>
            <person name="Cros-Aarteil S."/>
            <person name="Calhoun S."/>
            <person name="Haridas S."/>
            <person name="Kuo A."/>
            <person name="Mondo S."/>
            <person name="Pangilinan J."/>
            <person name="Riley R."/>
            <person name="LaButti K."/>
            <person name="Andreopoulos B."/>
            <person name="Lipzen A."/>
            <person name="Chen C."/>
            <person name="Yan M."/>
            <person name="Daum C."/>
            <person name="Ng V."/>
            <person name="Clum A."/>
            <person name="Steindorff A."/>
            <person name="Ohm R.A."/>
            <person name="Martin F."/>
            <person name="Silar P."/>
            <person name="Natvig D.O."/>
            <person name="Lalanne C."/>
            <person name="Gautier V."/>
            <person name="Ament-Velasquez S.L."/>
            <person name="Kruys A."/>
            <person name="Hutchinson M.I."/>
            <person name="Powell A.J."/>
            <person name="Barry K."/>
            <person name="Miller A.N."/>
            <person name="Grigoriev I.V."/>
            <person name="Debuchy R."/>
            <person name="Gladieux P."/>
            <person name="Hiltunen Thoren M."/>
            <person name="Johannesson H."/>
        </authorList>
    </citation>
    <scope>NUCLEOTIDE SEQUENCE</scope>
    <source>
        <strain evidence="3">FGSC 1904</strain>
    </source>
</reference>
<feature type="compositionally biased region" description="Basic and acidic residues" evidence="1">
    <location>
        <begin position="140"/>
        <end position="150"/>
    </location>
</feature>
<dbReference type="EMBL" id="JAUTDP010000002">
    <property type="protein sequence ID" value="KAK3401332.1"/>
    <property type="molecule type" value="Genomic_DNA"/>
</dbReference>
<feature type="region of interest" description="Disordered" evidence="1">
    <location>
        <begin position="87"/>
        <end position="117"/>
    </location>
</feature>
<dbReference type="InterPro" id="IPR013087">
    <property type="entry name" value="Znf_C2H2_type"/>
</dbReference>
<reference evidence="3" key="2">
    <citation type="submission" date="2023-07" db="EMBL/GenBank/DDBJ databases">
        <authorList>
            <consortium name="Lawrence Berkeley National Laboratory"/>
            <person name="Haridas S."/>
            <person name="Hensen N."/>
            <person name="Bonometti L."/>
            <person name="Westerberg I."/>
            <person name="Brannstrom I.O."/>
            <person name="Guillou S."/>
            <person name="Cros-Aarteil S."/>
            <person name="Calhoun S."/>
            <person name="Kuo A."/>
            <person name="Mondo S."/>
            <person name="Pangilinan J."/>
            <person name="Riley R."/>
            <person name="LaButti K."/>
            <person name="Andreopoulos B."/>
            <person name="Lipzen A."/>
            <person name="Chen C."/>
            <person name="Yanf M."/>
            <person name="Daum C."/>
            <person name="Ng V."/>
            <person name="Clum A."/>
            <person name="Steindorff A."/>
            <person name="Ohm R."/>
            <person name="Martin F."/>
            <person name="Silar P."/>
            <person name="Natvig D."/>
            <person name="Lalanne C."/>
            <person name="Gautier V."/>
            <person name="Ament-velasquez S.L."/>
            <person name="Kruys A."/>
            <person name="Hutchinson M.I."/>
            <person name="Powell A.J."/>
            <person name="Barry K."/>
            <person name="Miller A.N."/>
            <person name="Grigoriev I.V."/>
            <person name="Debuchy R."/>
            <person name="Gladieux P."/>
            <person name="Thoren M.H."/>
            <person name="Johannesson H."/>
        </authorList>
    </citation>
    <scope>NUCLEOTIDE SEQUENCE</scope>
    <source>
        <strain evidence="3">FGSC 1904</strain>
    </source>
</reference>
<evidence type="ECO:0000259" key="2">
    <source>
        <dbReference type="SMART" id="SM00355"/>
    </source>
</evidence>
<dbReference type="Proteomes" id="UP001281003">
    <property type="component" value="Unassembled WGS sequence"/>
</dbReference>
<sequence length="212" mass="22949">MFLGEGLTNNEWSQHIASASDYVQIQEEDGRIPVENTEENINPDLNTVQHDSLIQVSPPEPLHGGTVYPPQTQHEAALFLEPTGVYENANSMPSPSAATAATAATTTPTPSPPDSQGHIHVHHPNVTGSPYHCAVCDTSSKTKRDHERHLATRKHQNKTSGSNSSGSDSTAAAGFHCLVSECEYSPEGGKAFTREDNLWRHMKKGHPVKARA</sequence>
<feature type="domain" description="C2H2-type" evidence="2">
    <location>
        <begin position="175"/>
        <end position="206"/>
    </location>
</feature>
<feature type="compositionally biased region" description="Low complexity" evidence="1">
    <location>
        <begin position="93"/>
        <end position="108"/>
    </location>
</feature>
<protein>
    <recommendedName>
        <fullName evidence="2">C2H2-type domain-containing protein</fullName>
    </recommendedName>
</protein>
<accession>A0AAE0UEM8</accession>
<feature type="compositionally biased region" description="Low complexity" evidence="1">
    <location>
        <begin position="160"/>
        <end position="170"/>
    </location>
</feature>
<comment type="caution">
    <text evidence="3">The sequence shown here is derived from an EMBL/GenBank/DDBJ whole genome shotgun (WGS) entry which is preliminary data.</text>
</comment>
<dbReference type="Gene3D" id="3.30.160.60">
    <property type="entry name" value="Classic Zinc Finger"/>
    <property type="match status" value="1"/>
</dbReference>
<evidence type="ECO:0000256" key="1">
    <source>
        <dbReference type="SAM" id="MobiDB-lite"/>
    </source>
</evidence>
<dbReference type="SMART" id="SM00355">
    <property type="entry name" value="ZnF_C2H2"/>
    <property type="match status" value="2"/>
</dbReference>
<evidence type="ECO:0000313" key="3">
    <source>
        <dbReference type="EMBL" id="KAK3401332.1"/>
    </source>
</evidence>
<feature type="domain" description="C2H2-type" evidence="2">
    <location>
        <begin position="131"/>
        <end position="155"/>
    </location>
</feature>
<feature type="region of interest" description="Disordered" evidence="1">
    <location>
        <begin position="139"/>
        <end position="170"/>
    </location>
</feature>
<organism evidence="3 4">
    <name type="scientific">Sordaria brevicollis</name>
    <dbReference type="NCBI Taxonomy" id="83679"/>
    <lineage>
        <taxon>Eukaryota</taxon>
        <taxon>Fungi</taxon>
        <taxon>Dikarya</taxon>
        <taxon>Ascomycota</taxon>
        <taxon>Pezizomycotina</taxon>
        <taxon>Sordariomycetes</taxon>
        <taxon>Sordariomycetidae</taxon>
        <taxon>Sordariales</taxon>
        <taxon>Sordariaceae</taxon>
        <taxon>Sordaria</taxon>
    </lineage>
</organism>
<dbReference type="SUPFAM" id="SSF57667">
    <property type="entry name" value="beta-beta-alpha zinc fingers"/>
    <property type="match status" value="1"/>
</dbReference>
<name>A0AAE0UEM8_SORBR</name>
<keyword evidence="4" id="KW-1185">Reference proteome</keyword>
<gene>
    <name evidence="3" type="ORF">B0T20DRAFT_389293</name>
</gene>
<dbReference type="InterPro" id="IPR036236">
    <property type="entry name" value="Znf_C2H2_sf"/>
</dbReference>
<proteinExistence type="predicted"/>
<evidence type="ECO:0000313" key="4">
    <source>
        <dbReference type="Proteomes" id="UP001281003"/>
    </source>
</evidence>
<dbReference type="AlphaFoldDB" id="A0AAE0UEM8"/>